<dbReference type="AlphaFoldDB" id="A0AAV6GLF4"/>
<gene>
    <name evidence="1" type="ORF">AALO_G00145900</name>
</gene>
<dbReference type="EMBL" id="JADWDJ010000010">
    <property type="protein sequence ID" value="KAG5275304.1"/>
    <property type="molecule type" value="Genomic_DNA"/>
</dbReference>
<proteinExistence type="predicted"/>
<evidence type="ECO:0000313" key="1">
    <source>
        <dbReference type="EMBL" id="KAG5275304.1"/>
    </source>
</evidence>
<name>A0AAV6GLF4_9TELE</name>
<organism evidence="1 2">
    <name type="scientific">Alosa alosa</name>
    <name type="common">allis shad</name>
    <dbReference type="NCBI Taxonomy" id="278164"/>
    <lineage>
        <taxon>Eukaryota</taxon>
        <taxon>Metazoa</taxon>
        <taxon>Chordata</taxon>
        <taxon>Craniata</taxon>
        <taxon>Vertebrata</taxon>
        <taxon>Euteleostomi</taxon>
        <taxon>Actinopterygii</taxon>
        <taxon>Neopterygii</taxon>
        <taxon>Teleostei</taxon>
        <taxon>Clupei</taxon>
        <taxon>Clupeiformes</taxon>
        <taxon>Clupeoidei</taxon>
        <taxon>Clupeidae</taxon>
        <taxon>Alosa</taxon>
    </lineage>
</organism>
<reference evidence="1" key="1">
    <citation type="submission" date="2020-10" db="EMBL/GenBank/DDBJ databases">
        <title>Chromosome-scale genome assembly of the Allis shad, Alosa alosa.</title>
        <authorList>
            <person name="Margot Z."/>
            <person name="Christophe K."/>
            <person name="Cabau C."/>
            <person name="Louis A."/>
            <person name="Berthelot C."/>
            <person name="Parey E."/>
            <person name="Roest Crollius H."/>
            <person name="Montfort J."/>
            <person name="Robinson-Rechavi M."/>
            <person name="Bucao C."/>
            <person name="Bouchez O."/>
            <person name="Gislard M."/>
            <person name="Lluch J."/>
            <person name="Milhes M."/>
            <person name="Lampietro C."/>
            <person name="Lopez Roques C."/>
            <person name="Donnadieu C."/>
            <person name="Braasch I."/>
            <person name="Desvignes T."/>
            <person name="Postlethwait J."/>
            <person name="Bobe J."/>
            <person name="Guiguen Y."/>
        </authorList>
    </citation>
    <scope>NUCLEOTIDE SEQUENCE</scope>
    <source>
        <strain evidence="1">M-15738</strain>
        <tissue evidence="1">Blood</tissue>
    </source>
</reference>
<sequence>MMIPHQRMQLFSIATMQSKCTQPLDRTLGSRMMIPHQRMQLFSITTMQSKCTQPLDRTLGSRPLLEMMKIRVQIEVPA</sequence>
<keyword evidence="2" id="KW-1185">Reference proteome</keyword>
<comment type="caution">
    <text evidence="1">The sequence shown here is derived from an EMBL/GenBank/DDBJ whole genome shotgun (WGS) entry which is preliminary data.</text>
</comment>
<evidence type="ECO:0000313" key="2">
    <source>
        <dbReference type="Proteomes" id="UP000823561"/>
    </source>
</evidence>
<accession>A0AAV6GLF4</accession>
<protein>
    <submittedName>
        <fullName evidence="1">Uncharacterized protein</fullName>
    </submittedName>
</protein>
<dbReference type="Proteomes" id="UP000823561">
    <property type="component" value="Chromosome 10"/>
</dbReference>